<accession>A0A0H5QSK7</accession>
<organism evidence="1">
    <name type="scientific">Spongospora subterranea</name>
    <dbReference type="NCBI Taxonomy" id="70186"/>
    <lineage>
        <taxon>Eukaryota</taxon>
        <taxon>Sar</taxon>
        <taxon>Rhizaria</taxon>
        <taxon>Endomyxa</taxon>
        <taxon>Phytomyxea</taxon>
        <taxon>Plasmodiophorida</taxon>
        <taxon>Plasmodiophoridae</taxon>
        <taxon>Spongospora</taxon>
    </lineage>
</organism>
<sequence length="162" mass="18265">MVRRFSRTMFARMYLCLKSDADRAASKCLERKTICVFKHPANSDCDNLTERKRSLLKAFCLAAPGNDCSQNITRADHTSYNSKKSKNYIAGILGIVGQRLNSDRLNRSHLGPTNINRVCELVDVASKNRHHSMIKPELSKRVYHLAPGTGKRSTKYDGYGSK</sequence>
<protein>
    <submittedName>
        <fullName evidence="1">Uncharacterized protein</fullName>
    </submittedName>
</protein>
<reference evidence="1" key="1">
    <citation type="submission" date="2015-04" db="EMBL/GenBank/DDBJ databases">
        <title>The genome sequence of the plant pathogenic Rhizarian Plasmodiophora brassicae reveals insights in its biotrophic life cycle and the origin of chitin synthesis.</title>
        <authorList>
            <person name="Schwelm A."/>
            <person name="Fogelqvist J."/>
            <person name="Knaust A."/>
            <person name="Julke S."/>
            <person name="Lilja T."/>
            <person name="Dhandapani V."/>
            <person name="Bonilla-Rosso G."/>
            <person name="Karlsson M."/>
            <person name="Shevchenko A."/>
            <person name="Choi S.R."/>
            <person name="Kim H.G."/>
            <person name="Park J.Y."/>
            <person name="Lim Y.P."/>
            <person name="Ludwig-Muller J."/>
            <person name="Dixelius C."/>
        </authorList>
    </citation>
    <scope>NUCLEOTIDE SEQUENCE</scope>
    <source>
        <tissue evidence="1">Potato root galls</tissue>
    </source>
</reference>
<dbReference type="AlphaFoldDB" id="A0A0H5QSK7"/>
<name>A0A0H5QSK7_9EUKA</name>
<evidence type="ECO:0000313" key="1">
    <source>
        <dbReference type="EMBL" id="CRZ04652.1"/>
    </source>
</evidence>
<dbReference type="EMBL" id="HACM01004210">
    <property type="protein sequence ID" value="CRZ04652.1"/>
    <property type="molecule type" value="Transcribed_RNA"/>
</dbReference>
<proteinExistence type="predicted"/>